<protein>
    <submittedName>
        <fullName evidence="10">Tungsten-containing formaldehyde ferredoxin oxidoreductase</fullName>
        <ecNumber evidence="10">1.2.7.5</ecNumber>
    </submittedName>
</protein>
<name>A0ABY6HMA5_9ARCH</name>
<dbReference type="InterPro" id="IPR051919">
    <property type="entry name" value="W-dependent_AOR"/>
</dbReference>
<dbReference type="InterPro" id="IPR013983">
    <property type="entry name" value="Ald_Fedxn_OxRdtase_N"/>
</dbReference>
<evidence type="ECO:0000313" key="11">
    <source>
        <dbReference type="Proteomes" id="UP001208689"/>
    </source>
</evidence>
<keyword evidence="3" id="KW-0004">4Fe-4S</keyword>
<dbReference type="PANTHER" id="PTHR30038">
    <property type="entry name" value="ALDEHYDE FERREDOXIN OXIDOREDUCTASE"/>
    <property type="match status" value="1"/>
</dbReference>
<dbReference type="GO" id="GO:0033726">
    <property type="term" value="F:aldehyde ferredoxin oxidoreductase activity"/>
    <property type="evidence" value="ECO:0007669"/>
    <property type="project" value="UniProtKB-EC"/>
</dbReference>
<evidence type="ECO:0000256" key="5">
    <source>
        <dbReference type="ARBA" id="ARBA00023002"/>
    </source>
</evidence>
<dbReference type="Gene3D" id="1.10.569.10">
    <property type="entry name" value="Aldehyde Ferredoxin Oxidoreductase Protein, subunit A, domain 2"/>
    <property type="match status" value="1"/>
</dbReference>
<evidence type="ECO:0000256" key="1">
    <source>
        <dbReference type="ARBA" id="ARBA00001966"/>
    </source>
</evidence>
<dbReference type="Pfam" id="PF01314">
    <property type="entry name" value="AFOR_C"/>
    <property type="match status" value="1"/>
</dbReference>
<comment type="cofactor">
    <cofactor evidence="8">
        <name>tungstopterin</name>
        <dbReference type="ChEBI" id="CHEBI:30402"/>
    </cofactor>
</comment>
<dbReference type="SMART" id="SM00790">
    <property type="entry name" value="AFOR_N"/>
    <property type="match status" value="1"/>
</dbReference>
<dbReference type="InterPro" id="IPR013985">
    <property type="entry name" value="Ald_Fedxn_OxRdtase_dom3"/>
</dbReference>
<evidence type="ECO:0000313" key="10">
    <source>
        <dbReference type="EMBL" id="UYP44648.1"/>
    </source>
</evidence>
<evidence type="ECO:0000256" key="6">
    <source>
        <dbReference type="ARBA" id="ARBA00023004"/>
    </source>
</evidence>
<evidence type="ECO:0000256" key="3">
    <source>
        <dbReference type="ARBA" id="ARBA00022485"/>
    </source>
</evidence>
<comment type="cofactor">
    <cofactor evidence="1">
        <name>[4Fe-4S] cluster</name>
        <dbReference type="ChEBI" id="CHEBI:49883"/>
    </cofactor>
</comment>
<keyword evidence="7" id="KW-0411">Iron-sulfur</keyword>
<keyword evidence="5 10" id="KW-0560">Oxidoreductase</keyword>
<dbReference type="EC" id="1.2.7.5" evidence="10"/>
<evidence type="ECO:0000256" key="8">
    <source>
        <dbReference type="ARBA" id="ARBA00049934"/>
    </source>
</evidence>
<dbReference type="PANTHER" id="PTHR30038:SF0">
    <property type="entry name" value="TUNGSTEN-CONTAINING ALDEHYDE FERREDOXIN OXIDOREDUCTASE"/>
    <property type="match status" value="1"/>
</dbReference>
<feature type="domain" description="Aldehyde ferredoxin oxidoreductase N-terminal" evidence="9">
    <location>
        <begin position="1"/>
        <end position="207"/>
    </location>
</feature>
<evidence type="ECO:0000259" key="9">
    <source>
        <dbReference type="SMART" id="SM00790"/>
    </source>
</evidence>
<dbReference type="Gene3D" id="3.60.9.10">
    <property type="entry name" value="Aldehyde ferredoxin oxidoreductase, N-terminal domain"/>
    <property type="match status" value="1"/>
</dbReference>
<evidence type="ECO:0000256" key="2">
    <source>
        <dbReference type="ARBA" id="ARBA00011032"/>
    </source>
</evidence>
<dbReference type="Proteomes" id="UP001208689">
    <property type="component" value="Chromosome"/>
</dbReference>
<dbReference type="SUPFAM" id="SSF48310">
    <property type="entry name" value="Aldehyde ferredoxin oxidoreductase, C-terminal domains"/>
    <property type="match status" value="1"/>
</dbReference>
<reference evidence="10" key="1">
    <citation type="submission" date="2022-09" db="EMBL/GenBank/DDBJ databases">
        <title>Actin cytoskeleton and complex cell architecture in an #Asgard archaeon.</title>
        <authorList>
            <person name="Ponce Toledo R.I."/>
            <person name="Schleper C."/>
            <person name="Rodrigues Oliveira T."/>
            <person name="Wollweber F."/>
            <person name="Xu J."/>
            <person name="Rittmann S."/>
            <person name="Klingl A."/>
            <person name="Pilhofer M."/>
        </authorList>
    </citation>
    <scope>NUCLEOTIDE SEQUENCE</scope>
    <source>
        <strain evidence="10">B-35</strain>
    </source>
</reference>
<keyword evidence="4" id="KW-0479">Metal-binding</keyword>
<dbReference type="Gene3D" id="1.10.599.10">
    <property type="entry name" value="Aldehyde Ferredoxin Oxidoreductase Protein, subunit A, domain 3"/>
    <property type="match status" value="1"/>
</dbReference>
<dbReference type="SUPFAM" id="SSF56228">
    <property type="entry name" value="Aldehyde ferredoxin oxidoreductase, N-terminal domain"/>
    <property type="match status" value="1"/>
</dbReference>
<keyword evidence="6" id="KW-0408">Iron</keyword>
<dbReference type="InterPro" id="IPR036503">
    <property type="entry name" value="Ald_Fedxn_OxRdtase_N_sf"/>
</dbReference>
<gene>
    <name evidence="10" type="ORF">NEF87_000933</name>
</gene>
<organism evidence="10 11">
    <name type="scientific">Candidatus Lokiarchaeum ossiferum</name>
    <dbReference type="NCBI Taxonomy" id="2951803"/>
    <lineage>
        <taxon>Archaea</taxon>
        <taxon>Promethearchaeati</taxon>
        <taxon>Promethearchaeota</taxon>
        <taxon>Promethearchaeia</taxon>
        <taxon>Promethearchaeales</taxon>
        <taxon>Promethearchaeaceae</taxon>
        <taxon>Candidatus Lokiarchaeum</taxon>
    </lineage>
</organism>
<proteinExistence type="inferred from homology"/>
<dbReference type="InterPro" id="IPR001203">
    <property type="entry name" value="OxRdtase_Ald_Fedxn_C"/>
</dbReference>
<dbReference type="Pfam" id="PF02730">
    <property type="entry name" value="AFOR_N"/>
    <property type="match status" value="1"/>
</dbReference>
<dbReference type="InterPro" id="IPR013984">
    <property type="entry name" value="Ald_Fedxn_OxRdtase_dom2"/>
</dbReference>
<evidence type="ECO:0000256" key="7">
    <source>
        <dbReference type="ARBA" id="ARBA00023014"/>
    </source>
</evidence>
<comment type="similarity">
    <text evidence="2">Belongs to the AOR/FOR family.</text>
</comment>
<dbReference type="InterPro" id="IPR036021">
    <property type="entry name" value="Tungsten_al_ferr_oxy-like_C"/>
</dbReference>
<sequence length="576" mass="63427">MPKIIRVNLKTHQINTESISKEHPLNLFGGRSLTSKIVCDEVPPKIDPLNSENKLIFANGLLGGTLAPCSGRISIGAKSPLTNGIKESNVGGRTPALLSHQDIRAIILEEHAKEWSYLLCHDSKIELIMDKSLVGMNNYALNKHFQEKYGDRIGLFSIGIAGERLYKAASIASTDLEGYPSRHAGRGGLGAVMGSKKVKAIVVIPAKANLISYSNKEAFKSAAKEWGSTLYKSKRNFSKFGTLIGLTFMNTMHGLPTQNFRRGAFEDVDKISAEAVFDFIQTNHGKTGIPCSPGCVIQCSNLVCDSNGKHLTSSLEYETVALNGSNLLINNIEHLSKIDHICDDYGLDTIEIGNAFGVYMETGKIKWGDSISVIEILEKLELKDPDSIVIANGAVAVGEKYNITRVAQVKGQGISGYDPRTFKGMGVTYLTSPMGADHTAGAAIAGRKPYPQKEYGELHSGDHKVELSQGLQIFTMLLDAMGQCYFVGPTFETVPILVKLLNAKYGWELETTDLISMGKEWLLMEEKYNITAGLKKTERLPSFMETEKLEEIDTRIWDIPQPEIDRFWDDLVVEKE</sequence>
<evidence type="ECO:0000256" key="4">
    <source>
        <dbReference type="ARBA" id="ARBA00022723"/>
    </source>
</evidence>
<keyword evidence="11" id="KW-1185">Reference proteome</keyword>
<accession>A0ABY6HMA5</accession>
<dbReference type="EMBL" id="CP104013">
    <property type="protein sequence ID" value="UYP44648.1"/>
    <property type="molecule type" value="Genomic_DNA"/>
</dbReference>